<dbReference type="GO" id="GO:0002161">
    <property type="term" value="F:aminoacyl-tRNA deacylase activity"/>
    <property type="evidence" value="ECO:0007669"/>
    <property type="project" value="InterPro"/>
</dbReference>
<name>A0A7X2TNC7_9FIRM</name>
<dbReference type="SUPFAM" id="SSF55826">
    <property type="entry name" value="YbaK/ProRS associated domain"/>
    <property type="match status" value="1"/>
</dbReference>
<dbReference type="InterPro" id="IPR040285">
    <property type="entry name" value="ProX/PRXD1"/>
</dbReference>
<dbReference type="CDD" id="cd04335">
    <property type="entry name" value="PrdX_deacylase"/>
    <property type="match status" value="1"/>
</dbReference>
<dbReference type="RefSeq" id="WP_154457172.1">
    <property type="nucleotide sequence ID" value="NZ_VUMV01000002.1"/>
</dbReference>
<dbReference type="InterPro" id="IPR007214">
    <property type="entry name" value="YbaK/aa-tRNA-synth-assoc-dom"/>
</dbReference>
<organism evidence="3 4">
    <name type="scientific">Bilifractor porci</name>
    <dbReference type="NCBI Taxonomy" id="2606636"/>
    <lineage>
        <taxon>Bacteria</taxon>
        <taxon>Bacillati</taxon>
        <taxon>Bacillota</taxon>
        <taxon>Clostridia</taxon>
        <taxon>Lachnospirales</taxon>
        <taxon>Lachnospiraceae</taxon>
        <taxon>Bilifractor</taxon>
    </lineage>
</organism>
<comment type="similarity">
    <text evidence="1">Belongs to the PRORSD1 family.</text>
</comment>
<sequence>MSRYILEKGRPTSMEGRLEKEIRVYDLLDSLHMEYWHTDHPDAQAYTMEACRDIDEVLGATVCKNLFLTNRQHTDFYLLMMPGDKVFKTKELSGQIGSARLSFGSPEEMEEMLDCHPGSASVMGLMNDRDNRVRLLVDRDVLKGEFIGAHPCINTSSLKLRTEEVFGKFLEAVHHPMTEVTLTGEA</sequence>
<reference evidence="3 4" key="1">
    <citation type="submission" date="2019-08" db="EMBL/GenBank/DDBJ databases">
        <title>In-depth cultivation of the pig gut microbiome towards novel bacterial diversity and tailored functional studies.</title>
        <authorList>
            <person name="Wylensek D."/>
            <person name="Hitch T.C.A."/>
            <person name="Clavel T."/>
        </authorList>
    </citation>
    <scope>NUCLEOTIDE SEQUENCE [LARGE SCALE GENOMIC DNA]</scope>
    <source>
        <strain evidence="3 4">Oil+RF-744-WCA-WT-13</strain>
    </source>
</reference>
<keyword evidence="3" id="KW-0436">Ligase</keyword>
<evidence type="ECO:0000313" key="4">
    <source>
        <dbReference type="Proteomes" id="UP000466864"/>
    </source>
</evidence>
<dbReference type="AlphaFoldDB" id="A0A7X2TNC7"/>
<keyword evidence="4" id="KW-1185">Reference proteome</keyword>
<keyword evidence="3" id="KW-0030">Aminoacyl-tRNA synthetase</keyword>
<gene>
    <name evidence="3" type="ORF">FYJ60_03360</name>
</gene>
<dbReference type="Gene3D" id="3.90.960.10">
    <property type="entry name" value="YbaK/aminoacyl-tRNA synthetase-associated domain"/>
    <property type="match status" value="1"/>
</dbReference>
<dbReference type="Proteomes" id="UP000466864">
    <property type="component" value="Unassembled WGS sequence"/>
</dbReference>
<evidence type="ECO:0000259" key="2">
    <source>
        <dbReference type="Pfam" id="PF04073"/>
    </source>
</evidence>
<protein>
    <submittedName>
        <fullName evidence="3">Prolyl-tRNA synthetase associated domain-containing protein</fullName>
    </submittedName>
</protein>
<dbReference type="GO" id="GO:0004812">
    <property type="term" value="F:aminoacyl-tRNA ligase activity"/>
    <property type="evidence" value="ECO:0007669"/>
    <property type="project" value="UniProtKB-KW"/>
</dbReference>
<feature type="domain" description="YbaK/aminoacyl-tRNA synthetase-associated" evidence="2">
    <location>
        <begin position="44"/>
        <end position="164"/>
    </location>
</feature>
<dbReference type="PANTHER" id="PTHR31423">
    <property type="entry name" value="YBAK DOMAIN-CONTAINING PROTEIN"/>
    <property type="match status" value="1"/>
</dbReference>
<evidence type="ECO:0000256" key="1">
    <source>
        <dbReference type="ARBA" id="ARBA00010201"/>
    </source>
</evidence>
<proteinExistence type="inferred from homology"/>
<evidence type="ECO:0000313" key="3">
    <source>
        <dbReference type="EMBL" id="MST81355.1"/>
    </source>
</evidence>
<dbReference type="PANTHER" id="PTHR31423:SF3">
    <property type="entry name" value="PROLYL-TRNA SYNTHETASE ASSOCIATED DOMAIN-CONTAINING PROTEIN 1-RELATED"/>
    <property type="match status" value="1"/>
</dbReference>
<dbReference type="EMBL" id="VUMV01000002">
    <property type="protein sequence ID" value="MST81355.1"/>
    <property type="molecule type" value="Genomic_DNA"/>
</dbReference>
<comment type="caution">
    <text evidence="3">The sequence shown here is derived from an EMBL/GenBank/DDBJ whole genome shotgun (WGS) entry which is preliminary data.</text>
</comment>
<accession>A0A7X2TNC7</accession>
<dbReference type="Pfam" id="PF04073">
    <property type="entry name" value="tRNA_edit"/>
    <property type="match status" value="1"/>
</dbReference>
<dbReference type="InterPro" id="IPR036754">
    <property type="entry name" value="YbaK/aa-tRNA-synt-asso_dom_sf"/>
</dbReference>